<keyword evidence="3" id="KW-1185">Reference proteome</keyword>
<dbReference type="EMBL" id="CABFUZ020000004">
    <property type="protein sequence ID" value="VVM04346.1"/>
    <property type="molecule type" value="Genomic_DNA"/>
</dbReference>
<name>A0A5E6M7I0_9BACT</name>
<protein>
    <submittedName>
        <fullName evidence="2">Uncharacterized protein</fullName>
    </submittedName>
</protein>
<dbReference type="RefSeq" id="WP_178087564.1">
    <property type="nucleotide sequence ID" value="NZ_CABFUZ020000004.1"/>
</dbReference>
<proteinExistence type="predicted"/>
<keyword evidence="1" id="KW-1133">Transmembrane helix</keyword>
<gene>
    <name evidence="2" type="ORF">MAMC_00020</name>
</gene>
<accession>A0A5E6M7I0</accession>
<feature type="transmembrane region" description="Helical" evidence="1">
    <location>
        <begin position="20"/>
        <end position="39"/>
    </location>
</feature>
<evidence type="ECO:0000256" key="1">
    <source>
        <dbReference type="SAM" id="Phobius"/>
    </source>
</evidence>
<dbReference type="Proteomes" id="UP000381693">
    <property type="component" value="Unassembled WGS sequence"/>
</dbReference>
<keyword evidence="1" id="KW-0812">Transmembrane</keyword>
<evidence type="ECO:0000313" key="2">
    <source>
        <dbReference type="EMBL" id="VVM04346.1"/>
    </source>
</evidence>
<evidence type="ECO:0000313" key="3">
    <source>
        <dbReference type="Proteomes" id="UP000381693"/>
    </source>
</evidence>
<keyword evidence="1" id="KW-0472">Membrane</keyword>
<dbReference type="AlphaFoldDB" id="A0A5E6M7I0"/>
<organism evidence="2 3">
    <name type="scientific">Methylacidimicrobium cyclopophantes</name>
    <dbReference type="NCBI Taxonomy" id="1041766"/>
    <lineage>
        <taxon>Bacteria</taxon>
        <taxon>Pseudomonadati</taxon>
        <taxon>Verrucomicrobiota</taxon>
        <taxon>Methylacidimicrobium</taxon>
    </lineage>
</organism>
<reference evidence="2" key="1">
    <citation type="submission" date="2019-09" db="EMBL/GenBank/DDBJ databases">
        <authorList>
            <person name="Cremers G."/>
        </authorList>
    </citation>
    <scope>NUCLEOTIDE SEQUENCE [LARGE SCALE GENOMIC DNA]</scope>
    <source>
        <strain evidence="2">3B</strain>
    </source>
</reference>
<sequence>MVANPKWPPPGGDGSDTNFRNLLIFLFIVVFLTAIRFVFELTNVFGVFTPAQW</sequence>
<comment type="caution">
    <text evidence="2">The sequence shown here is derived from an EMBL/GenBank/DDBJ whole genome shotgun (WGS) entry which is preliminary data.</text>
</comment>